<protein>
    <submittedName>
        <fullName evidence="1">Uncharacterized protein</fullName>
    </submittedName>
</protein>
<reference evidence="1 2" key="1">
    <citation type="journal article" date="2019" name="Front. Genet.">
        <title>Whole-Genome Sequencing of the Opportunistic Yeast Pathogen Candida inconspicua Uncovers Its Hybrid Origin.</title>
        <authorList>
            <person name="Mixao V."/>
            <person name="Hansen A.P."/>
            <person name="Saus E."/>
            <person name="Boekhout T."/>
            <person name="Lass-Florl C."/>
            <person name="Gabaldon T."/>
        </authorList>
    </citation>
    <scope>NUCLEOTIDE SEQUENCE [LARGE SCALE GENOMIC DNA]</scope>
    <source>
        <strain evidence="1 2">CBS 180</strain>
    </source>
</reference>
<gene>
    <name evidence="1" type="ORF">CANINC_003752</name>
</gene>
<comment type="caution">
    <text evidence="1">The sequence shown here is derived from an EMBL/GenBank/DDBJ whole genome shotgun (WGS) entry which is preliminary data.</text>
</comment>
<organism evidence="1 2">
    <name type="scientific">Pichia inconspicua</name>
    <dbReference type="NCBI Taxonomy" id="52247"/>
    <lineage>
        <taxon>Eukaryota</taxon>
        <taxon>Fungi</taxon>
        <taxon>Dikarya</taxon>
        <taxon>Ascomycota</taxon>
        <taxon>Saccharomycotina</taxon>
        <taxon>Pichiomycetes</taxon>
        <taxon>Pichiales</taxon>
        <taxon>Pichiaceae</taxon>
        <taxon>Pichia</taxon>
    </lineage>
</organism>
<sequence length="409" mass="48010">MPSTSCSSKNNTMIKQIIRAKDFPQHDPQKTEFLYCIGLMVGISRKYAPQIGYNKKPYQIFATDFSKPAYSMSESLFEGKDFNDERLNNKVYNFCMFPECFERLADQLRGTLDLNKHVRRYDFFYGEMKYVTEEGVLVRPQSWTEKLDDYGIWCYFKLRTREYLGTTELQSCNFVSIIPLANLKSELQKHNALDIWDAYYKGYEHTHIFDTIDLDGDITDDTDINEETYSSRNTSQITTPLTYNEVQPCKRRKIDDSTQSIVPQSQKDYRYNNIKYSLISDVRSYITGVYLPQFLIAEKIVVLNPKESYVYLDKNNLLKTKQLTIEIFDETGDSLVVYIQGSDLSRFLGIDLREYTFHDEVDHAIDDIIKKRYTESSQIHESHGILISQWEICDGVWQWKWEHTTGIIS</sequence>
<name>A0A4T0WXS9_9ASCO</name>
<proteinExistence type="predicted"/>
<dbReference type="EMBL" id="SELW01000599">
    <property type="protein sequence ID" value="TID19182.1"/>
    <property type="molecule type" value="Genomic_DNA"/>
</dbReference>
<evidence type="ECO:0000313" key="1">
    <source>
        <dbReference type="EMBL" id="TID19182.1"/>
    </source>
</evidence>
<keyword evidence="2" id="KW-1185">Reference proteome</keyword>
<accession>A0A4T0WXS9</accession>
<evidence type="ECO:0000313" key="2">
    <source>
        <dbReference type="Proteomes" id="UP000307173"/>
    </source>
</evidence>
<dbReference type="Proteomes" id="UP000307173">
    <property type="component" value="Unassembled WGS sequence"/>
</dbReference>
<dbReference type="AlphaFoldDB" id="A0A4T0WXS9"/>